<gene>
    <name evidence="6" type="ORF">OO17_27915</name>
</gene>
<dbReference type="Gene3D" id="2.40.50.100">
    <property type="match status" value="1"/>
</dbReference>
<keyword evidence="3" id="KW-0812">Transmembrane</keyword>
<evidence type="ECO:0000259" key="5">
    <source>
        <dbReference type="Pfam" id="PF25954"/>
    </source>
</evidence>
<dbReference type="PANTHER" id="PTHR30386">
    <property type="entry name" value="MEMBRANE FUSION SUBUNIT OF EMRAB-TOLC MULTIDRUG EFFLUX PUMP"/>
    <property type="match status" value="1"/>
</dbReference>
<dbReference type="InterPro" id="IPR058792">
    <property type="entry name" value="Beta-barrel_RND_2"/>
</dbReference>
<feature type="domain" description="CusB-like beta-barrel" evidence="5">
    <location>
        <begin position="275"/>
        <end position="317"/>
    </location>
</feature>
<dbReference type="PATRIC" id="fig|1076.23.peg.2239"/>
<keyword evidence="3" id="KW-0472">Membrane</keyword>
<dbReference type="SUPFAM" id="SSF111369">
    <property type="entry name" value="HlyD-like secretion proteins"/>
    <property type="match status" value="2"/>
</dbReference>
<evidence type="ECO:0000313" key="7">
    <source>
        <dbReference type="Proteomes" id="UP000032515"/>
    </source>
</evidence>
<feature type="region of interest" description="Disordered" evidence="2">
    <location>
        <begin position="1"/>
        <end position="34"/>
    </location>
</feature>
<comment type="subcellular location">
    <subcellularLocation>
        <location evidence="1">Cell envelope</location>
    </subcellularLocation>
</comment>
<dbReference type="OrthoDB" id="9811754at2"/>
<name>A0A0D7DZ36_RHOPL</name>
<evidence type="ECO:0000256" key="3">
    <source>
        <dbReference type="SAM" id="Phobius"/>
    </source>
</evidence>
<proteinExistence type="predicted"/>
<organism evidence="6 7">
    <name type="scientific">Rhodopseudomonas palustris</name>
    <dbReference type="NCBI Taxonomy" id="1076"/>
    <lineage>
        <taxon>Bacteria</taxon>
        <taxon>Pseudomonadati</taxon>
        <taxon>Pseudomonadota</taxon>
        <taxon>Alphaproteobacteria</taxon>
        <taxon>Hyphomicrobiales</taxon>
        <taxon>Nitrobacteraceae</taxon>
        <taxon>Rhodopseudomonas</taxon>
    </lineage>
</organism>
<accession>A0A0D7DZ36</accession>
<feature type="domain" description="Multidrug resistance protein MdtA-like barrel-sandwich hybrid" evidence="4">
    <location>
        <begin position="79"/>
        <end position="270"/>
    </location>
</feature>
<comment type="caution">
    <text evidence="6">The sequence shown here is derived from an EMBL/GenBank/DDBJ whole genome shotgun (WGS) entry which is preliminary data.</text>
</comment>
<dbReference type="Gene3D" id="1.10.287.470">
    <property type="entry name" value="Helix hairpin bin"/>
    <property type="match status" value="1"/>
</dbReference>
<dbReference type="Pfam" id="PF25954">
    <property type="entry name" value="Beta-barrel_RND_2"/>
    <property type="match status" value="1"/>
</dbReference>
<protein>
    <submittedName>
        <fullName evidence="6">Transporter</fullName>
    </submittedName>
</protein>
<dbReference type="Gene3D" id="2.40.30.170">
    <property type="match status" value="1"/>
</dbReference>
<feature type="compositionally biased region" description="Pro residues" evidence="2">
    <location>
        <begin position="18"/>
        <end position="32"/>
    </location>
</feature>
<dbReference type="Proteomes" id="UP000032515">
    <property type="component" value="Unassembled WGS sequence"/>
</dbReference>
<sequence length="394" mass="42228">MADPVLKFSPEQKAVPEIQPPAHPPAKEPPPQRLTGLRKYRRPLLLIVLPLLALIVGFAFYLTGGRYVTTDDAYVGAQKVLITPDVAGKIVSVTVKEGQQVSPGDVLFQIDPVPYRLALAQARAKLADAKTSHDNLVANVKLYGQTVDLVNAGIDLKQRDVDRKSSLVKSNAGSQLDLDNSATTLVTAKAQLQLVKQQRSTALNQLLGDPELPLEQFPAYMEAKAALDNAQRNLDLATVRAPMSGTATQVDNIQLGRFVAAGTPVFSVIDTTAPWVDANPKESDFTYVAVGQKVTVDVDAFPDHVFTGTVTSLSPGTGAQFAILPPQNATGNFVKVVQRVPLRIALDPSDPAVRKLKAGMSSFISIDTHHHRSLAKILGFESAVAAPAQNQDGN</sequence>
<dbReference type="InterPro" id="IPR050739">
    <property type="entry name" value="MFP"/>
</dbReference>
<evidence type="ECO:0000313" key="6">
    <source>
        <dbReference type="EMBL" id="KIZ33843.1"/>
    </source>
</evidence>
<dbReference type="PANTHER" id="PTHR30386:SF19">
    <property type="entry name" value="MULTIDRUG EXPORT PROTEIN EMRA-RELATED"/>
    <property type="match status" value="1"/>
</dbReference>
<dbReference type="AlphaFoldDB" id="A0A0D7DZ36"/>
<keyword evidence="3" id="KW-1133">Transmembrane helix</keyword>
<dbReference type="RefSeq" id="WP_044418190.1">
    <property type="nucleotide sequence ID" value="NZ_JXXE01000718.1"/>
</dbReference>
<reference evidence="6 7" key="1">
    <citation type="submission" date="2014-11" db="EMBL/GenBank/DDBJ databases">
        <title>Genomics and ecophysiology of heterotrophic nitrogen fixing bacteria isolated from estuarine surface water.</title>
        <authorList>
            <person name="Bentzon-Tilia M."/>
            <person name="Severin I."/>
            <person name="Hansen L.H."/>
            <person name="Riemann L."/>
        </authorList>
    </citation>
    <scope>NUCLEOTIDE SEQUENCE [LARGE SCALE GENOMIC DNA]</scope>
    <source>
        <strain evidence="6 7">BAL398</strain>
    </source>
</reference>
<dbReference type="Pfam" id="PF25917">
    <property type="entry name" value="BSH_RND"/>
    <property type="match status" value="1"/>
</dbReference>
<evidence type="ECO:0000259" key="4">
    <source>
        <dbReference type="Pfam" id="PF25917"/>
    </source>
</evidence>
<dbReference type="InterPro" id="IPR058625">
    <property type="entry name" value="MdtA-like_BSH"/>
</dbReference>
<evidence type="ECO:0000256" key="1">
    <source>
        <dbReference type="ARBA" id="ARBA00004196"/>
    </source>
</evidence>
<dbReference type="GO" id="GO:0055085">
    <property type="term" value="P:transmembrane transport"/>
    <property type="evidence" value="ECO:0007669"/>
    <property type="project" value="InterPro"/>
</dbReference>
<dbReference type="EMBL" id="JXXE01000718">
    <property type="protein sequence ID" value="KIZ33843.1"/>
    <property type="molecule type" value="Genomic_DNA"/>
</dbReference>
<evidence type="ECO:0000256" key="2">
    <source>
        <dbReference type="SAM" id="MobiDB-lite"/>
    </source>
</evidence>
<dbReference type="GO" id="GO:0030313">
    <property type="term" value="C:cell envelope"/>
    <property type="evidence" value="ECO:0007669"/>
    <property type="project" value="UniProtKB-SubCell"/>
</dbReference>
<feature type="transmembrane region" description="Helical" evidence="3">
    <location>
        <begin position="43"/>
        <end position="62"/>
    </location>
</feature>